<evidence type="ECO:0000256" key="1">
    <source>
        <dbReference type="ARBA" id="ARBA00022679"/>
    </source>
</evidence>
<dbReference type="InterPro" id="IPR016181">
    <property type="entry name" value="Acyl_CoA_acyltransferase"/>
</dbReference>
<dbReference type="GO" id="GO:0008080">
    <property type="term" value="F:N-acetyltransferase activity"/>
    <property type="evidence" value="ECO:0007669"/>
    <property type="project" value="InterPro"/>
</dbReference>
<proteinExistence type="predicted"/>
<dbReference type="EMBL" id="PGUY01000062">
    <property type="protein sequence ID" value="PLT28420.1"/>
    <property type="molecule type" value="Genomic_DNA"/>
</dbReference>
<dbReference type="CDD" id="cd04301">
    <property type="entry name" value="NAT_SF"/>
    <property type="match status" value="1"/>
</dbReference>
<protein>
    <submittedName>
        <fullName evidence="3">GNAT family N-acetyltransferase</fullName>
    </submittedName>
</protein>
<dbReference type="PANTHER" id="PTHR13947">
    <property type="entry name" value="GNAT FAMILY N-ACETYLTRANSFERASE"/>
    <property type="match status" value="1"/>
</dbReference>
<keyword evidence="1 3" id="KW-0808">Transferase</keyword>
<accession>A0A2N5M235</accession>
<dbReference type="InterPro" id="IPR000182">
    <property type="entry name" value="GNAT_dom"/>
</dbReference>
<name>A0A2N5M235_9BACI</name>
<evidence type="ECO:0000313" key="3">
    <source>
        <dbReference type="EMBL" id="PLT28420.1"/>
    </source>
</evidence>
<comment type="caution">
    <text evidence="3">The sequence shown here is derived from an EMBL/GenBank/DDBJ whole genome shotgun (WGS) entry which is preliminary data.</text>
</comment>
<keyword evidence="4" id="KW-1185">Reference proteome</keyword>
<dbReference type="PROSITE" id="PS51186">
    <property type="entry name" value="GNAT"/>
    <property type="match status" value="1"/>
</dbReference>
<dbReference type="AlphaFoldDB" id="A0A2N5M235"/>
<sequence>MGQGDIIFKKLGLHERTDYAKYLLLADEDENIVNGYLLEGEMFSIRIQGKLAGAILFVFQDETVELKNIALLPESRGKGIGKEIMRFFIQHYRKEGYLKMEVGTANSSIGNIAFYQKAGFRISRIVKDFFLQYGERIFENGIQAVDMIMFERKL</sequence>
<organism evidence="3 4">
    <name type="scientific">Peribacillus deserti</name>
    <dbReference type="NCBI Taxonomy" id="673318"/>
    <lineage>
        <taxon>Bacteria</taxon>
        <taxon>Bacillati</taxon>
        <taxon>Bacillota</taxon>
        <taxon>Bacilli</taxon>
        <taxon>Bacillales</taxon>
        <taxon>Bacillaceae</taxon>
        <taxon>Peribacillus</taxon>
    </lineage>
</organism>
<dbReference type="PANTHER" id="PTHR13947:SF37">
    <property type="entry name" value="LD18367P"/>
    <property type="match status" value="1"/>
</dbReference>
<reference evidence="3 4" key="1">
    <citation type="submission" date="2017-11" db="EMBL/GenBank/DDBJ databases">
        <title>Comparitive Functional Genomics of Dry Heat Resistant strains isolated from the Viking Spacecraft.</title>
        <authorList>
            <person name="Seuylemezian A."/>
            <person name="Cooper K."/>
            <person name="Vaishampayan P."/>
        </authorList>
    </citation>
    <scope>NUCLEOTIDE SEQUENCE [LARGE SCALE GENOMIC DNA]</scope>
    <source>
        <strain evidence="3 4">V1-29</strain>
    </source>
</reference>
<dbReference type="Pfam" id="PF00583">
    <property type="entry name" value="Acetyltransf_1"/>
    <property type="match status" value="1"/>
</dbReference>
<gene>
    <name evidence="3" type="ORF">CUU66_18935</name>
</gene>
<feature type="domain" description="N-acetyltransferase" evidence="2">
    <location>
        <begin position="6"/>
        <end position="152"/>
    </location>
</feature>
<dbReference type="Gene3D" id="3.40.630.30">
    <property type="match status" value="1"/>
</dbReference>
<dbReference type="OrthoDB" id="162775at2"/>
<dbReference type="Proteomes" id="UP000234748">
    <property type="component" value="Unassembled WGS sequence"/>
</dbReference>
<evidence type="ECO:0000259" key="2">
    <source>
        <dbReference type="PROSITE" id="PS51186"/>
    </source>
</evidence>
<evidence type="ECO:0000313" key="4">
    <source>
        <dbReference type="Proteomes" id="UP000234748"/>
    </source>
</evidence>
<dbReference type="SUPFAM" id="SSF55729">
    <property type="entry name" value="Acyl-CoA N-acyltransferases (Nat)"/>
    <property type="match status" value="1"/>
</dbReference>
<dbReference type="InterPro" id="IPR050769">
    <property type="entry name" value="NAT_camello-type"/>
</dbReference>